<gene>
    <name evidence="2" type="ORF">E2C01_089322</name>
</gene>
<evidence type="ECO:0000313" key="3">
    <source>
        <dbReference type="Proteomes" id="UP000324222"/>
    </source>
</evidence>
<protein>
    <submittedName>
        <fullName evidence="2">Uncharacterized protein</fullName>
    </submittedName>
</protein>
<keyword evidence="3" id="KW-1185">Reference proteome</keyword>
<dbReference type="EMBL" id="VSRR010097505">
    <property type="protein sequence ID" value="MPC94166.1"/>
    <property type="molecule type" value="Genomic_DNA"/>
</dbReference>
<evidence type="ECO:0000313" key="2">
    <source>
        <dbReference type="EMBL" id="MPC94166.1"/>
    </source>
</evidence>
<feature type="compositionally biased region" description="Polar residues" evidence="1">
    <location>
        <begin position="19"/>
        <end position="36"/>
    </location>
</feature>
<organism evidence="2 3">
    <name type="scientific">Portunus trituberculatus</name>
    <name type="common">Swimming crab</name>
    <name type="synonym">Neptunus trituberculatus</name>
    <dbReference type="NCBI Taxonomy" id="210409"/>
    <lineage>
        <taxon>Eukaryota</taxon>
        <taxon>Metazoa</taxon>
        <taxon>Ecdysozoa</taxon>
        <taxon>Arthropoda</taxon>
        <taxon>Crustacea</taxon>
        <taxon>Multicrustacea</taxon>
        <taxon>Malacostraca</taxon>
        <taxon>Eumalacostraca</taxon>
        <taxon>Eucarida</taxon>
        <taxon>Decapoda</taxon>
        <taxon>Pleocyemata</taxon>
        <taxon>Brachyura</taxon>
        <taxon>Eubrachyura</taxon>
        <taxon>Portunoidea</taxon>
        <taxon>Portunidae</taxon>
        <taxon>Portuninae</taxon>
        <taxon>Portunus</taxon>
    </lineage>
</organism>
<evidence type="ECO:0000256" key="1">
    <source>
        <dbReference type="SAM" id="MobiDB-lite"/>
    </source>
</evidence>
<name>A0A5B7JIR7_PORTR</name>
<feature type="region of interest" description="Disordered" evidence="1">
    <location>
        <begin position="1"/>
        <end position="36"/>
    </location>
</feature>
<sequence>MHKQISTVHHPSARWSHCPDTTTTTSIPPNKQATNIPANIPIATRPLLTYTAFTRIQQQPAVPHSQYACEQVNPPPGKTEHLLHRERKMHKIFSESETRFGEQKVHQGR</sequence>
<accession>A0A5B7JIR7</accession>
<dbReference type="AlphaFoldDB" id="A0A5B7JIR7"/>
<comment type="caution">
    <text evidence="2">The sequence shown here is derived from an EMBL/GenBank/DDBJ whole genome shotgun (WGS) entry which is preliminary data.</text>
</comment>
<reference evidence="2 3" key="1">
    <citation type="submission" date="2019-05" db="EMBL/GenBank/DDBJ databases">
        <title>Another draft genome of Portunus trituberculatus and its Hox gene families provides insights of decapod evolution.</title>
        <authorList>
            <person name="Jeong J.-H."/>
            <person name="Song I."/>
            <person name="Kim S."/>
            <person name="Choi T."/>
            <person name="Kim D."/>
            <person name="Ryu S."/>
            <person name="Kim W."/>
        </authorList>
    </citation>
    <scope>NUCLEOTIDE SEQUENCE [LARGE SCALE GENOMIC DNA]</scope>
    <source>
        <tissue evidence="2">Muscle</tissue>
    </source>
</reference>
<dbReference type="Proteomes" id="UP000324222">
    <property type="component" value="Unassembled WGS sequence"/>
</dbReference>
<proteinExistence type="predicted"/>